<protein>
    <submittedName>
        <fullName evidence="1">Alpha-mannosidase</fullName>
    </submittedName>
</protein>
<gene>
    <name evidence="1" type="ORF">C2E21_1531</name>
</gene>
<proteinExistence type="predicted"/>
<organism evidence="1 2">
    <name type="scientific">Chlorella sorokiniana</name>
    <name type="common">Freshwater green alga</name>
    <dbReference type="NCBI Taxonomy" id="3076"/>
    <lineage>
        <taxon>Eukaryota</taxon>
        <taxon>Viridiplantae</taxon>
        <taxon>Chlorophyta</taxon>
        <taxon>core chlorophytes</taxon>
        <taxon>Trebouxiophyceae</taxon>
        <taxon>Chlorellales</taxon>
        <taxon>Chlorellaceae</taxon>
        <taxon>Chlorella clade</taxon>
        <taxon>Chlorella</taxon>
    </lineage>
</organism>
<name>A0A2P6TZM9_CHLSO</name>
<dbReference type="Proteomes" id="UP000239899">
    <property type="component" value="Unassembled WGS sequence"/>
</dbReference>
<evidence type="ECO:0000313" key="2">
    <source>
        <dbReference type="Proteomes" id="UP000239899"/>
    </source>
</evidence>
<comment type="caution">
    <text evidence="1">The sequence shown here is derived from an EMBL/GenBank/DDBJ whole genome shotgun (WGS) entry which is preliminary data.</text>
</comment>
<accession>A0A2P6TZM9</accession>
<keyword evidence="2" id="KW-1185">Reference proteome</keyword>
<reference evidence="1 2" key="1">
    <citation type="journal article" date="2018" name="Plant J.">
        <title>Genome sequences of Chlorella sorokiniana UTEX 1602 and Micractinium conductrix SAG 241.80: implications to maltose excretion by a green alga.</title>
        <authorList>
            <person name="Arriola M.B."/>
            <person name="Velmurugan N."/>
            <person name="Zhang Y."/>
            <person name="Plunkett M.H."/>
            <person name="Hondzo H."/>
            <person name="Barney B.M."/>
        </authorList>
    </citation>
    <scope>NUCLEOTIDE SEQUENCE [LARGE SCALE GENOMIC DNA]</scope>
    <source>
        <strain evidence="2">UTEX 1602</strain>
    </source>
</reference>
<dbReference type="AlphaFoldDB" id="A0A2P6TZM9"/>
<dbReference type="EMBL" id="LHPG02000003">
    <property type="protein sequence ID" value="PRW59522.1"/>
    <property type="molecule type" value="Genomic_DNA"/>
</dbReference>
<sequence length="78" mass="9236">MSSLSHTWKLYSKWARLPASALREGYLEPIMEPFMELPRNLNRLFTKAVKAERKEMAERELARQKRMAKAEAHLASFW</sequence>
<evidence type="ECO:0000313" key="1">
    <source>
        <dbReference type="EMBL" id="PRW59522.1"/>
    </source>
</evidence>